<organism evidence="2 3">
    <name type="scientific">Sphingomonas jatrophae</name>
    <dbReference type="NCBI Taxonomy" id="1166337"/>
    <lineage>
        <taxon>Bacteria</taxon>
        <taxon>Pseudomonadati</taxon>
        <taxon>Pseudomonadota</taxon>
        <taxon>Alphaproteobacteria</taxon>
        <taxon>Sphingomonadales</taxon>
        <taxon>Sphingomonadaceae</taxon>
        <taxon>Sphingomonas</taxon>
    </lineage>
</organism>
<keyword evidence="2" id="KW-0695">RNA-directed DNA polymerase</keyword>
<evidence type="ECO:0000259" key="1">
    <source>
        <dbReference type="Pfam" id="PF00078"/>
    </source>
</evidence>
<sequence length="370" mass="41086">MELATNFNAFAPVRHEPFALRLVYKGNGRRWVHDFGPRRRMHQKLVADILRQIHPPRRAQTLFNGGMPVARMAIAAAYRDGGFTHGVEVDIVRFYDSVRHPALADLLRPLPTPVVEHVVWDVAMRDDPSPYAVIGTMPAPTPSVLTGLSLGSATSPIVGEKIVAELLARAGETETITYADNLFVMGRSHGEVLARIDRIRESVTSWSDVGSLGLREGASFGYDLTQPFEFLRQEGVATGHGLEWRPGAEQRARYQLGDSEQHLTAEQIAAAEQRVRHWRRSYGDWPEGDAQEAIYLAELAARRFYNDGNASNRTAAVHAVIVAWLATGQDRDWWELLPDGGNASDNRRRALVEELRRWIAAALAGTSVAA</sequence>
<dbReference type="GO" id="GO:0003964">
    <property type="term" value="F:RNA-directed DNA polymerase activity"/>
    <property type="evidence" value="ECO:0007669"/>
    <property type="project" value="UniProtKB-KW"/>
</dbReference>
<protein>
    <submittedName>
        <fullName evidence="2">Reverse transcriptase (RNA-dependent DNA polymerase)</fullName>
    </submittedName>
</protein>
<dbReference type="InterPro" id="IPR000477">
    <property type="entry name" value="RT_dom"/>
</dbReference>
<dbReference type="Proteomes" id="UP000198824">
    <property type="component" value="Unassembled WGS sequence"/>
</dbReference>
<gene>
    <name evidence="2" type="ORF">SAMN05192580_0721</name>
</gene>
<reference evidence="2 3" key="1">
    <citation type="submission" date="2016-10" db="EMBL/GenBank/DDBJ databases">
        <authorList>
            <person name="de Groot N.N."/>
        </authorList>
    </citation>
    <scope>NUCLEOTIDE SEQUENCE [LARGE SCALE GENOMIC DNA]</scope>
    <source>
        <strain evidence="2 3">S5-249</strain>
    </source>
</reference>
<evidence type="ECO:0000313" key="2">
    <source>
        <dbReference type="EMBL" id="SFR81545.1"/>
    </source>
</evidence>
<proteinExistence type="predicted"/>
<keyword evidence="2" id="KW-0548">Nucleotidyltransferase</keyword>
<keyword evidence="2" id="KW-0808">Transferase</keyword>
<keyword evidence="3" id="KW-1185">Reference proteome</keyword>
<accession>A0A1I6JRE0</accession>
<feature type="domain" description="Reverse transcriptase" evidence="1">
    <location>
        <begin position="40"/>
        <end position="204"/>
    </location>
</feature>
<dbReference type="EMBL" id="FOZG01000001">
    <property type="protein sequence ID" value="SFR81545.1"/>
    <property type="molecule type" value="Genomic_DNA"/>
</dbReference>
<evidence type="ECO:0000313" key="3">
    <source>
        <dbReference type="Proteomes" id="UP000198824"/>
    </source>
</evidence>
<name>A0A1I6JRE0_9SPHN</name>
<dbReference type="AlphaFoldDB" id="A0A1I6JRE0"/>
<dbReference type="Pfam" id="PF00078">
    <property type="entry name" value="RVT_1"/>
    <property type="match status" value="1"/>
</dbReference>